<feature type="non-terminal residue" evidence="2">
    <location>
        <position position="1"/>
    </location>
</feature>
<name>A0A1D1YSE3_9ARAE</name>
<sequence>GGGGGGVRSLSGVCTSWGRVQGRMTTWKEKVAEKLSRLLADSPTSHSHAATESPLIRPDPQAFSLSAEEFSSRETSSFPSFLLSLLPTTGSSKGDQKLTKPGDQHDFIPVPLRSLPMRWKNKGFTWKDRPLDQNGDCGLENMCNEANAISENIPEHVPERDINGSHRNEEAFTSHGLRNFLSDVADESAFISSHLFEFLESSIPNIVKGCQWVLLYSTLKHGISLRTLIRKSANLPGPCLLIVGDMHGAIFGGLLDAPLNPTAKRKYQGTSQAFVFTTIYGDPRLFRPTGANRYYYLCLNDLLAFGGGGSFALCLDEDLLHGTSGPCDTFGNLCLAHNPEFELKNVELWGFTHPSIYVTQSCHPI</sequence>
<dbReference type="PROSITE" id="PS51886">
    <property type="entry name" value="TLDC"/>
    <property type="match status" value="1"/>
</dbReference>
<dbReference type="InterPro" id="IPR006571">
    <property type="entry name" value="TLDc_dom"/>
</dbReference>
<accession>A0A1D1YSE3</accession>
<feature type="domain" description="TLDc" evidence="1">
    <location>
        <begin position="189"/>
        <end position="352"/>
    </location>
</feature>
<evidence type="ECO:0000313" key="2">
    <source>
        <dbReference type="EMBL" id="JAT57578.1"/>
    </source>
</evidence>
<dbReference type="PANTHER" id="PTHR23354">
    <property type="entry name" value="NUCLEOLAR PROTEIN 7/ESTROGEN RECEPTOR COACTIVATOR-RELATED"/>
    <property type="match status" value="1"/>
</dbReference>
<dbReference type="AlphaFoldDB" id="A0A1D1YSE3"/>
<dbReference type="Pfam" id="PF07534">
    <property type="entry name" value="TLD"/>
    <property type="match status" value="1"/>
</dbReference>
<evidence type="ECO:0000259" key="1">
    <source>
        <dbReference type="PROSITE" id="PS51886"/>
    </source>
</evidence>
<dbReference type="PANTHER" id="PTHR23354:SF74">
    <property type="entry name" value="TLD-DOMAIN CONTAINING NUCLEOLAR PROTEIN"/>
    <property type="match status" value="1"/>
</dbReference>
<gene>
    <name evidence="2" type="primary">oxr1_3</name>
    <name evidence="2" type="ORF">g.46936</name>
</gene>
<dbReference type="SMART" id="SM00584">
    <property type="entry name" value="TLDc"/>
    <property type="match status" value="1"/>
</dbReference>
<organism evidence="2">
    <name type="scientific">Anthurium amnicola</name>
    <dbReference type="NCBI Taxonomy" id="1678845"/>
    <lineage>
        <taxon>Eukaryota</taxon>
        <taxon>Viridiplantae</taxon>
        <taxon>Streptophyta</taxon>
        <taxon>Embryophyta</taxon>
        <taxon>Tracheophyta</taxon>
        <taxon>Spermatophyta</taxon>
        <taxon>Magnoliopsida</taxon>
        <taxon>Liliopsida</taxon>
        <taxon>Araceae</taxon>
        <taxon>Pothoideae</taxon>
        <taxon>Potheae</taxon>
        <taxon>Anthurium</taxon>
    </lineage>
</organism>
<protein>
    <submittedName>
        <fullName evidence="2">Oxidation resistance protein 1</fullName>
    </submittedName>
</protein>
<reference evidence="2" key="1">
    <citation type="submission" date="2015-07" db="EMBL/GenBank/DDBJ databases">
        <title>Transcriptome Assembly of Anthurium amnicola.</title>
        <authorList>
            <person name="Suzuki J."/>
        </authorList>
    </citation>
    <scope>NUCLEOTIDE SEQUENCE</scope>
</reference>
<dbReference type="EMBL" id="GDJX01010358">
    <property type="protein sequence ID" value="JAT57578.1"/>
    <property type="molecule type" value="Transcribed_RNA"/>
</dbReference>
<proteinExistence type="predicted"/>